<comment type="caution">
    <text evidence="2">The sequence shown here is derived from an EMBL/GenBank/DDBJ whole genome shotgun (WGS) entry which is preliminary data.</text>
</comment>
<dbReference type="Proteomes" id="UP001589814">
    <property type="component" value="Unassembled WGS sequence"/>
</dbReference>
<dbReference type="RefSeq" id="WP_156826634.1">
    <property type="nucleotide sequence ID" value="NZ_JBHLVX010000013.1"/>
</dbReference>
<keyword evidence="1" id="KW-0472">Membrane</keyword>
<gene>
    <name evidence="2" type="ORF">ACFFHW_03510</name>
</gene>
<evidence type="ECO:0000313" key="3">
    <source>
        <dbReference type="Proteomes" id="UP001589814"/>
    </source>
</evidence>
<accession>A0ABV6G0C1</accession>
<proteinExistence type="predicted"/>
<evidence type="ECO:0008006" key="4">
    <source>
        <dbReference type="Google" id="ProtNLM"/>
    </source>
</evidence>
<keyword evidence="1" id="KW-0812">Transmembrane</keyword>
<protein>
    <recommendedName>
        <fullName evidence="4">Secreted protein</fullName>
    </recommendedName>
</protein>
<organism evidence="2 3">
    <name type="scientific">Kushneria aurantia</name>
    <dbReference type="NCBI Taxonomy" id="504092"/>
    <lineage>
        <taxon>Bacteria</taxon>
        <taxon>Pseudomonadati</taxon>
        <taxon>Pseudomonadota</taxon>
        <taxon>Gammaproteobacteria</taxon>
        <taxon>Oceanospirillales</taxon>
        <taxon>Halomonadaceae</taxon>
        <taxon>Kushneria</taxon>
    </lineage>
</organism>
<feature type="transmembrane region" description="Helical" evidence="1">
    <location>
        <begin position="39"/>
        <end position="60"/>
    </location>
</feature>
<name>A0ABV6G0C1_9GAMM</name>
<evidence type="ECO:0000256" key="1">
    <source>
        <dbReference type="SAM" id="Phobius"/>
    </source>
</evidence>
<keyword evidence="1" id="KW-1133">Transmembrane helix</keyword>
<evidence type="ECO:0000313" key="2">
    <source>
        <dbReference type="EMBL" id="MFC0267076.1"/>
    </source>
</evidence>
<reference evidence="2 3" key="1">
    <citation type="submission" date="2024-09" db="EMBL/GenBank/DDBJ databases">
        <authorList>
            <person name="Sun Q."/>
            <person name="Mori K."/>
        </authorList>
    </citation>
    <scope>NUCLEOTIDE SEQUENCE [LARGE SCALE GENOMIC DNA]</scope>
    <source>
        <strain evidence="2 3">CCM 7415</strain>
    </source>
</reference>
<sequence>MSPLATHHSFYRVAAFAAAVVRAATISPPFSSVARRVAFVAPPRVVAAVAAIVAAGVGVYPPRRVALG</sequence>
<dbReference type="EMBL" id="JBHLVX010000013">
    <property type="protein sequence ID" value="MFC0267076.1"/>
    <property type="molecule type" value="Genomic_DNA"/>
</dbReference>
<keyword evidence="3" id="KW-1185">Reference proteome</keyword>